<dbReference type="InterPro" id="IPR013094">
    <property type="entry name" value="AB_hydrolase_3"/>
</dbReference>
<dbReference type="Pfam" id="PF07859">
    <property type="entry name" value="Abhydrolase_3"/>
    <property type="match status" value="1"/>
</dbReference>
<dbReference type="AlphaFoldDB" id="A0A2S3ZD54"/>
<sequence length="305" mass="31956">MIGRTRGASETENADVGVDAVIQGPHGPVPVRRYAPPVGAAPVGAALVGSVSLEPAPIVWVHGGAFVKGGLDLPETHEVALALAAAGFTVITVDYRLTSIPGLRRFGRTAASTGRIHFPVPVDDVVAVVRAVQGEFGDGVILGGASAGACLSAGAVLRLAHGGAEPLRGVFFAYGLFHASLPERSRELRSRLRGRRRFTHTPLLLNGVNRIYAGSRAALADPSAFPGGHSLPDFPPALLIDADSDSMRSSGEQFAKELAAARVPVEYHVLTDAAHAFLNRPKSPDFAAGIRLIVDWARRLQRGSP</sequence>
<keyword evidence="4" id="KW-1185">Reference proteome</keyword>
<evidence type="ECO:0000313" key="3">
    <source>
        <dbReference type="EMBL" id="POH64299.1"/>
    </source>
</evidence>
<dbReference type="InterPro" id="IPR029058">
    <property type="entry name" value="AB_hydrolase_fold"/>
</dbReference>
<evidence type="ECO:0000313" key="4">
    <source>
        <dbReference type="Proteomes" id="UP000237340"/>
    </source>
</evidence>
<proteinExistence type="predicted"/>
<dbReference type="GO" id="GO:0016787">
    <property type="term" value="F:hydrolase activity"/>
    <property type="evidence" value="ECO:0007669"/>
    <property type="project" value="UniProtKB-KW"/>
</dbReference>
<name>A0A2S3ZD54_9MICO</name>
<keyword evidence="1" id="KW-0378">Hydrolase</keyword>
<gene>
    <name evidence="3" type="ORF">C3B61_12600</name>
</gene>
<reference evidence="3 4" key="1">
    <citation type="submission" date="2018-01" db="EMBL/GenBank/DDBJ databases">
        <title>Cryobacterium sp. nov., from glaciers in China.</title>
        <authorList>
            <person name="Liu Q."/>
            <person name="Xin Y.-H."/>
        </authorList>
    </citation>
    <scope>NUCLEOTIDE SEQUENCE [LARGE SCALE GENOMIC DNA]</scope>
    <source>
        <strain evidence="3 4">TMN-42</strain>
    </source>
</reference>
<dbReference type="SUPFAM" id="SSF53474">
    <property type="entry name" value="alpha/beta-Hydrolases"/>
    <property type="match status" value="1"/>
</dbReference>
<dbReference type="EMBL" id="PPXD01000020">
    <property type="protein sequence ID" value="POH64299.1"/>
    <property type="molecule type" value="Genomic_DNA"/>
</dbReference>
<protein>
    <submittedName>
        <fullName evidence="3">Esterase</fullName>
    </submittedName>
</protein>
<evidence type="ECO:0000259" key="2">
    <source>
        <dbReference type="Pfam" id="PF07859"/>
    </source>
</evidence>
<accession>A0A2S3ZD54</accession>
<dbReference type="Proteomes" id="UP000237340">
    <property type="component" value="Unassembled WGS sequence"/>
</dbReference>
<evidence type="ECO:0000256" key="1">
    <source>
        <dbReference type="ARBA" id="ARBA00022801"/>
    </source>
</evidence>
<dbReference type="RefSeq" id="WP_103461022.1">
    <property type="nucleotide sequence ID" value="NZ_PPXD01000020.1"/>
</dbReference>
<feature type="domain" description="Alpha/beta hydrolase fold-3" evidence="2">
    <location>
        <begin position="117"/>
        <end position="278"/>
    </location>
</feature>
<dbReference type="Gene3D" id="3.40.50.1820">
    <property type="entry name" value="alpha/beta hydrolase"/>
    <property type="match status" value="1"/>
</dbReference>
<organism evidence="3 4">
    <name type="scientific">Cryobacterium zongtaii</name>
    <dbReference type="NCBI Taxonomy" id="1259217"/>
    <lineage>
        <taxon>Bacteria</taxon>
        <taxon>Bacillati</taxon>
        <taxon>Actinomycetota</taxon>
        <taxon>Actinomycetes</taxon>
        <taxon>Micrococcales</taxon>
        <taxon>Microbacteriaceae</taxon>
        <taxon>Cryobacterium</taxon>
    </lineage>
</organism>
<dbReference type="PANTHER" id="PTHR48081:SF8">
    <property type="entry name" value="ALPHA_BETA HYDROLASE FOLD-3 DOMAIN-CONTAINING PROTEIN-RELATED"/>
    <property type="match status" value="1"/>
</dbReference>
<dbReference type="PANTHER" id="PTHR48081">
    <property type="entry name" value="AB HYDROLASE SUPERFAMILY PROTEIN C4A8.06C"/>
    <property type="match status" value="1"/>
</dbReference>
<dbReference type="InterPro" id="IPR050300">
    <property type="entry name" value="GDXG_lipolytic_enzyme"/>
</dbReference>
<comment type="caution">
    <text evidence="3">The sequence shown here is derived from an EMBL/GenBank/DDBJ whole genome shotgun (WGS) entry which is preliminary data.</text>
</comment>